<evidence type="ECO:0000259" key="4">
    <source>
        <dbReference type="SMART" id="SM00245"/>
    </source>
</evidence>
<dbReference type="Pfam" id="PF03572">
    <property type="entry name" value="Peptidase_S41"/>
    <property type="match status" value="1"/>
</dbReference>
<dbReference type="Pfam" id="PF17804">
    <property type="entry name" value="TSP_NTD"/>
    <property type="match status" value="1"/>
</dbReference>
<dbReference type="PANTHER" id="PTHR32060:SF22">
    <property type="entry name" value="CARBOXYL-TERMINAL-PROCESSING PEPTIDASE 3, CHLOROPLASTIC"/>
    <property type="match status" value="1"/>
</dbReference>
<dbReference type="GO" id="GO:0004175">
    <property type="term" value="F:endopeptidase activity"/>
    <property type="evidence" value="ECO:0007669"/>
    <property type="project" value="TreeGrafter"/>
</dbReference>
<dbReference type="GO" id="GO:0007165">
    <property type="term" value="P:signal transduction"/>
    <property type="evidence" value="ECO:0007669"/>
    <property type="project" value="TreeGrafter"/>
</dbReference>
<evidence type="ECO:0000313" key="6">
    <source>
        <dbReference type="Proteomes" id="UP000271339"/>
    </source>
</evidence>
<sequence length="691" mass="78810">MPMLLSRFFFALFLILTFGLNISFGQEAVQFCEQVSALQNLIKQEHAKPKAVNDSLSVGVFELFLESLDPEKRFFVTSDIALFKQDRLKIDDYILSDDCDFINKYITTLQQRIQFTQDYLNTLYKTELDYSGKDTLHFQSKSDFQYFKSETELQLYWNKKVRYKLLTDLIEQDSVLGTIQKKFKKLERDAKPKIISNELCLLDGIKKTNGGLQTFVREAFLNALANYQDPNTIFFNNSNKDLFETSLSSNQMSFGFSTTKNSNGDLVVNYIVPGSVAYKNENFEENDIIKTLTSGKDVLETYCVSDEDIQAFTNDHHHDRITFKIKKQDGQIINVSLEKAVIKVEENLTRAYILESKTRIGYINIPSFYTDFENPDGLGLANDMAKELYKLQKENIKGLIIDLRYNGGGSMKEASDLSGMFINRGPLSILKYKTGETYTVKDAKRGMLFSNPIVILINGFSASASEYFAATLQDYNRAIIVGTPSYGKASAQVILPLNEIKDLGYCKLTTDQFYRVTGKSTQSTGVIPDIVLPDLYDNFKTSEGFQKYALENDEVAITLKHIPLKPLNLTTIKNNSETRVNSDSRFKGIRDINAILVADYFTKETEYLLTLENIYNDQQSFTELWKQFYKLNKNDDPKLIVTNTTSTTELLSYNLEEEATNSTLLEEIAGDTQLEEAFTILSDYLKLSNQN</sequence>
<keyword evidence="1 5" id="KW-0645">Protease</keyword>
<dbReference type="InterPro" id="IPR040573">
    <property type="entry name" value="TSP_N"/>
</dbReference>
<evidence type="ECO:0000256" key="3">
    <source>
        <dbReference type="ARBA" id="ARBA00022825"/>
    </source>
</evidence>
<name>A0A3L9ZC53_9FLAO</name>
<dbReference type="InterPro" id="IPR004447">
    <property type="entry name" value="Peptidase_S41A"/>
</dbReference>
<dbReference type="EMBL" id="REFC01000012">
    <property type="protein sequence ID" value="RMA64202.1"/>
    <property type="molecule type" value="Genomic_DNA"/>
</dbReference>
<dbReference type="GO" id="GO:0008236">
    <property type="term" value="F:serine-type peptidase activity"/>
    <property type="evidence" value="ECO:0007669"/>
    <property type="project" value="UniProtKB-KW"/>
</dbReference>
<dbReference type="PANTHER" id="PTHR32060">
    <property type="entry name" value="TAIL-SPECIFIC PROTEASE"/>
    <property type="match status" value="1"/>
</dbReference>
<keyword evidence="3" id="KW-0720">Serine protease</keyword>
<dbReference type="Gene3D" id="3.90.226.10">
    <property type="entry name" value="2-enoyl-CoA Hydratase, Chain A, domain 1"/>
    <property type="match status" value="1"/>
</dbReference>
<evidence type="ECO:0000256" key="1">
    <source>
        <dbReference type="ARBA" id="ARBA00022670"/>
    </source>
</evidence>
<dbReference type="AlphaFoldDB" id="A0A3L9ZC53"/>
<dbReference type="InterPro" id="IPR029045">
    <property type="entry name" value="ClpP/crotonase-like_dom_sf"/>
</dbReference>
<dbReference type="OrthoDB" id="9812068at2"/>
<protein>
    <submittedName>
        <fullName evidence="5">Carboxyl-terminal processing protease</fullName>
    </submittedName>
</protein>
<keyword evidence="2" id="KW-0378">Hydrolase</keyword>
<evidence type="ECO:0000256" key="2">
    <source>
        <dbReference type="ARBA" id="ARBA00022801"/>
    </source>
</evidence>
<comment type="caution">
    <text evidence="5">The sequence shown here is derived from an EMBL/GenBank/DDBJ whole genome shotgun (WGS) entry which is preliminary data.</text>
</comment>
<dbReference type="GO" id="GO:0030288">
    <property type="term" value="C:outer membrane-bounded periplasmic space"/>
    <property type="evidence" value="ECO:0007669"/>
    <property type="project" value="TreeGrafter"/>
</dbReference>
<gene>
    <name evidence="5" type="ORF">BXY75_1072</name>
</gene>
<evidence type="ECO:0000313" key="5">
    <source>
        <dbReference type="EMBL" id="RMA64202.1"/>
    </source>
</evidence>
<accession>A0A3L9ZC53</accession>
<dbReference type="InterPro" id="IPR005151">
    <property type="entry name" value="Tail-specific_protease"/>
</dbReference>
<reference evidence="5 6" key="1">
    <citation type="submission" date="2018-10" db="EMBL/GenBank/DDBJ databases">
        <title>Genomic Encyclopedia of Archaeal and Bacterial Type Strains, Phase II (KMG-II): from individual species to whole genera.</title>
        <authorList>
            <person name="Goeker M."/>
        </authorList>
    </citation>
    <scope>NUCLEOTIDE SEQUENCE [LARGE SCALE GENOMIC DNA]</scope>
    <source>
        <strain evidence="5 6">DSM 23424</strain>
    </source>
</reference>
<dbReference type="CDD" id="cd07560">
    <property type="entry name" value="Peptidase_S41_CPP"/>
    <property type="match status" value="1"/>
</dbReference>
<organism evidence="5 6">
    <name type="scientific">Ulvibacter antarcticus</name>
    <dbReference type="NCBI Taxonomy" id="442714"/>
    <lineage>
        <taxon>Bacteria</taxon>
        <taxon>Pseudomonadati</taxon>
        <taxon>Bacteroidota</taxon>
        <taxon>Flavobacteriia</taxon>
        <taxon>Flavobacteriales</taxon>
        <taxon>Flavobacteriaceae</taxon>
        <taxon>Ulvibacter</taxon>
    </lineage>
</organism>
<feature type="domain" description="Tail specific protease" evidence="4">
    <location>
        <begin position="330"/>
        <end position="533"/>
    </location>
</feature>
<proteinExistence type="predicted"/>
<dbReference type="SUPFAM" id="SSF52096">
    <property type="entry name" value="ClpP/crotonase"/>
    <property type="match status" value="1"/>
</dbReference>
<dbReference type="SMART" id="SM00245">
    <property type="entry name" value="TSPc"/>
    <property type="match status" value="1"/>
</dbReference>
<dbReference type="GO" id="GO:0006508">
    <property type="term" value="P:proteolysis"/>
    <property type="evidence" value="ECO:0007669"/>
    <property type="project" value="UniProtKB-KW"/>
</dbReference>
<keyword evidence="6" id="KW-1185">Reference proteome</keyword>
<dbReference type="Proteomes" id="UP000271339">
    <property type="component" value="Unassembled WGS sequence"/>
</dbReference>